<name>A0ABU2P795_9ACTN</name>
<accession>A0ABU2P795</accession>
<sequence length="48" mass="4851">MTAEPHAASSAAAPPHTVPLRGTTLFHGRVHRLGGTGGPVPGRARPVC</sequence>
<dbReference type="RefSeq" id="WP_311681023.1">
    <property type="nucleotide sequence ID" value="NZ_JAVREU010000003.1"/>
</dbReference>
<dbReference type="Proteomes" id="UP001183586">
    <property type="component" value="Unassembled WGS sequence"/>
</dbReference>
<evidence type="ECO:0000313" key="3">
    <source>
        <dbReference type="Proteomes" id="UP001183586"/>
    </source>
</evidence>
<feature type="region of interest" description="Disordered" evidence="1">
    <location>
        <begin position="29"/>
        <end position="48"/>
    </location>
</feature>
<evidence type="ECO:0000313" key="2">
    <source>
        <dbReference type="EMBL" id="MDT0388028.1"/>
    </source>
</evidence>
<reference evidence="3" key="1">
    <citation type="submission" date="2023-07" db="EMBL/GenBank/DDBJ databases">
        <title>30 novel species of actinomycetes from the DSMZ collection.</title>
        <authorList>
            <person name="Nouioui I."/>
        </authorList>
    </citation>
    <scope>NUCLEOTIDE SEQUENCE [LARGE SCALE GENOMIC DNA]</scope>
    <source>
        <strain evidence="3">DSM 41921</strain>
    </source>
</reference>
<proteinExistence type="predicted"/>
<feature type="compositionally biased region" description="Low complexity" evidence="1">
    <location>
        <begin position="1"/>
        <end position="15"/>
    </location>
</feature>
<keyword evidence="3" id="KW-1185">Reference proteome</keyword>
<dbReference type="EMBL" id="JAVREU010000003">
    <property type="protein sequence ID" value="MDT0388028.1"/>
    <property type="molecule type" value="Genomic_DNA"/>
</dbReference>
<feature type="region of interest" description="Disordered" evidence="1">
    <location>
        <begin position="1"/>
        <end position="23"/>
    </location>
</feature>
<comment type="caution">
    <text evidence="2">The sequence shown here is derived from an EMBL/GenBank/DDBJ whole genome shotgun (WGS) entry which is preliminary data.</text>
</comment>
<organism evidence="2 3">
    <name type="scientific">Streptomyces dubilierae</name>
    <dbReference type="NCBI Taxonomy" id="3075533"/>
    <lineage>
        <taxon>Bacteria</taxon>
        <taxon>Bacillati</taxon>
        <taxon>Actinomycetota</taxon>
        <taxon>Actinomycetes</taxon>
        <taxon>Kitasatosporales</taxon>
        <taxon>Streptomycetaceae</taxon>
        <taxon>Streptomyces</taxon>
    </lineage>
</organism>
<gene>
    <name evidence="2" type="ORF">RM641_11375</name>
</gene>
<protein>
    <submittedName>
        <fullName evidence="2">Uncharacterized protein</fullName>
    </submittedName>
</protein>
<evidence type="ECO:0000256" key="1">
    <source>
        <dbReference type="SAM" id="MobiDB-lite"/>
    </source>
</evidence>